<feature type="domain" description="ABC transporter" evidence="11">
    <location>
        <begin position="295"/>
        <end position="548"/>
    </location>
</feature>
<feature type="compositionally biased region" description="Polar residues" evidence="10">
    <location>
        <begin position="9"/>
        <end position="20"/>
    </location>
</feature>
<evidence type="ECO:0000256" key="9">
    <source>
        <dbReference type="ARBA" id="ARBA00023136"/>
    </source>
</evidence>
<feature type="domain" description="ABC transporter" evidence="11">
    <location>
        <begin position="595"/>
        <end position="841"/>
    </location>
</feature>
<proteinExistence type="predicted"/>
<evidence type="ECO:0000256" key="1">
    <source>
        <dbReference type="ARBA" id="ARBA00022448"/>
    </source>
</evidence>
<dbReference type="SMART" id="SM00382">
    <property type="entry name" value="AAA"/>
    <property type="match status" value="2"/>
</dbReference>
<keyword evidence="1" id="KW-0813">Transport</keyword>
<evidence type="ECO:0000256" key="8">
    <source>
        <dbReference type="ARBA" id="ARBA00022967"/>
    </source>
</evidence>
<evidence type="ECO:0000259" key="11">
    <source>
        <dbReference type="PROSITE" id="PS50893"/>
    </source>
</evidence>
<dbReference type="InterPro" id="IPR025997">
    <property type="entry name" value="SBP_2_dom"/>
</dbReference>
<dbReference type="GO" id="GO:0016887">
    <property type="term" value="F:ATP hydrolysis activity"/>
    <property type="evidence" value="ECO:0007669"/>
    <property type="project" value="InterPro"/>
</dbReference>
<dbReference type="PANTHER" id="PTHR43790">
    <property type="entry name" value="CARBOHYDRATE TRANSPORT ATP-BINDING PROTEIN MG119-RELATED"/>
    <property type="match status" value="1"/>
</dbReference>
<dbReference type="Pfam" id="PF00005">
    <property type="entry name" value="ABC_tran"/>
    <property type="match status" value="1"/>
</dbReference>
<sequence>MRPAHLRPSHNQSTNRSFPSRASLHRIVRSLPRPNPDPPIMPRPLPSLARLLSMLFAVALAIGAAPACASPAAGAAPPGPRAGHAPLSLAGKRIGITAAGTDHYWDLQAYQGAVDEVKRLGGTPIALDAGRNDSRQIAQIQTLIAQQPDAIIEQLGTASVLEPWLRKIRQAGIPLFTIDTASPSSLNVVTSDNFAIGSQLALKLVNDIRGEGNVLVFNGFYGVPVCAIRYDQLKAVLKWYPKVKIIEPELRDVIPNTAQNAYAQISQLLQKYPKGAISAIWAAWDIPQVGATQAVDVRRVVKRFGGVAALRGASLAVTRGTVHGLIGQNGAGKSTLVKLLAGLHAPDEGEITVGGVPFASGGGGSRAPAGAARRHSTGIGFIHQERLLPATFTVAEALFFPHPPTLGGRASRLARLLPLDVKRMRRDCRAVLHTQFGLDLAPDRLIGELSVAEQQIVQITRALLGRHEILVFDEPSAALVSSEVDRLLRTIERLRANGHTILYVSHYLDEIARVCDRVSVLRDGADVAHFEARAVSRDTLVAAMIGAPQPAAAAPSAATARAAARADARVSARADAWGDDAHRAPAGADPARPGARAAPGAIALEARDLALPGRFGPLSLAVRRGEIVGLTGGLGSGGKDVIRALFGLARGVRGSIAVDGRPARVRRPHDAVAHGIALVPENRAAHGVALTLPVRENVVLADLSSVSRFGLVHGRREADVARALIRRLDIRPARPDLPARFLSGGNQQKVALAKWLGRASTVYLLDEPTVGVDVGAKAQIYRLIDALARAGAAVLLFSSDLTELLDVTDRVYVMARGEIVAQCASAETTTRDVLAWATRARDARPGGGAGAHDAAARTGTPGAAGAASSAAKVAT</sequence>
<evidence type="ECO:0000256" key="3">
    <source>
        <dbReference type="ARBA" id="ARBA00022519"/>
    </source>
</evidence>
<dbReference type="Proteomes" id="UP000002700">
    <property type="component" value="Chromosome II"/>
</dbReference>
<evidence type="ECO:0000313" key="12">
    <source>
        <dbReference type="EMBL" id="ABA53012.1"/>
    </source>
</evidence>
<evidence type="ECO:0000256" key="4">
    <source>
        <dbReference type="ARBA" id="ARBA00022597"/>
    </source>
</evidence>
<keyword evidence="2" id="KW-1003">Cell membrane</keyword>
<keyword evidence="5" id="KW-0677">Repeat</keyword>
<evidence type="ECO:0000256" key="6">
    <source>
        <dbReference type="ARBA" id="ARBA00022741"/>
    </source>
</evidence>
<dbReference type="EMBL" id="CP000125">
    <property type="protein sequence ID" value="ABA53012.1"/>
    <property type="molecule type" value="Genomic_DNA"/>
</dbReference>
<evidence type="ECO:0000256" key="2">
    <source>
        <dbReference type="ARBA" id="ARBA00022475"/>
    </source>
</evidence>
<evidence type="ECO:0000256" key="7">
    <source>
        <dbReference type="ARBA" id="ARBA00022840"/>
    </source>
</evidence>
<dbReference type="PROSITE" id="PS00211">
    <property type="entry name" value="ABC_TRANSPORTER_1"/>
    <property type="match status" value="1"/>
</dbReference>
<dbReference type="EnsemblBacteria" id="ABA53012">
    <property type="protein sequence ID" value="ABA53012"/>
    <property type="gene ID" value="BURPS1710b_A0023"/>
</dbReference>
<keyword evidence="9" id="KW-0472">Membrane</keyword>
<gene>
    <name evidence="12" type="ordered locus">BURPS1710b_A0023</name>
</gene>
<dbReference type="SUPFAM" id="SSF53822">
    <property type="entry name" value="Periplasmic binding protein-like I"/>
    <property type="match status" value="1"/>
</dbReference>
<feature type="region of interest" description="Disordered" evidence="10">
    <location>
        <begin position="1"/>
        <end position="22"/>
    </location>
</feature>
<dbReference type="KEGG" id="bpm:BURPS1710b_A0023"/>
<name>Q3JMM1_BURP1</name>
<dbReference type="PANTHER" id="PTHR43790:SF3">
    <property type="entry name" value="D-ALLOSE IMPORT ATP-BINDING PROTEIN ALSA-RELATED"/>
    <property type="match status" value="1"/>
</dbReference>
<keyword evidence="4" id="KW-0762">Sugar transport</keyword>
<dbReference type="SMR" id="Q3JMM1"/>
<dbReference type="Pfam" id="PF13407">
    <property type="entry name" value="Peripla_BP_4"/>
    <property type="match status" value="1"/>
</dbReference>
<dbReference type="CDD" id="cd06305">
    <property type="entry name" value="PBP1_methylthioribose_binding-like"/>
    <property type="match status" value="1"/>
</dbReference>
<dbReference type="SUPFAM" id="SSF52540">
    <property type="entry name" value="P-loop containing nucleoside triphosphate hydrolases"/>
    <property type="match status" value="2"/>
</dbReference>
<protein>
    <submittedName>
        <fullName evidence="12">ABC transporter, ATP-binding protein domain protein</fullName>
    </submittedName>
</protein>
<evidence type="ECO:0000256" key="10">
    <source>
        <dbReference type="SAM" id="MobiDB-lite"/>
    </source>
</evidence>
<organism evidence="12 13">
    <name type="scientific">Burkholderia pseudomallei (strain 1710b)</name>
    <dbReference type="NCBI Taxonomy" id="320372"/>
    <lineage>
        <taxon>Bacteria</taxon>
        <taxon>Pseudomonadati</taxon>
        <taxon>Pseudomonadota</taxon>
        <taxon>Betaproteobacteria</taxon>
        <taxon>Burkholderiales</taxon>
        <taxon>Burkholderiaceae</taxon>
        <taxon>Burkholderia</taxon>
        <taxon>pseudomallei group</taxon>
    </lineage>
</organism>
<dbReference type="HOGENOM" id="CLU_000604_92_2_4"/>
<keyword evidence="8" id="KW-1278">Translocase</keyword>
<evidence type="ECO:0000313" key="13">
    <source>
        <dbReference type="Proteomes" id="UP000002700"/>
    </source>
</evidence>
<reference evidence="12 13" key="1">
    <citation type="submission" date="2005-09" db="EMBL/GenBank/DDBJ databases">
        <authorList>
            <person name="Woods D.E."/>
            <person name="Nierman W.C."/>
        </authorList>
    </citation>
    <scope>NUCLEOTIDE SEQUENCE [LARGE SCALE GENOMIC DNA]</scope>
    <source>
        <strain evidence="12 13">1710b</strain>
    </source>
</reference>
<keyword evidence="7 12" id="KW-0067">ATP-binding</keyword>
<dbReference type="InterPro" id="IPR050107">
    <property type="entry name" value="ABC_carbohydrate_import_ATPase"/>
</dbReference>
<dbReference type="InterPro" id="IPR017871">
    <property type="entry name" value="ABC_transporter-like_CS"/>
</dbReference>
<dbReference type="InterPro" id="IPR003439">
    <property type="entry name" value="ABC_transporter-like_ATP-bd"/>
</dbReference>
<dbReference type="CDD" id="cd03216">
    <property type="entry name" value="ABC_Carb_Monos_I"/>
    <property type="match status" value="1"/>
</dbReference>
<dbReference type="Gene3D" id="3.40.50.300">
    <property type="entry name" value="P-loop containing nucleotide triphosphate hydrolases"/>
    <property type="match status" value="2"/>
</dbReference>
<evidence type="ECO:0000256" key="5">
    <source>
        <dbReference type="ARBA" id="ARBA00022737"/>
    </source>
</evidence>
<dbReference type="CDD" id="cd03215">
    <property type="entry name" value="ABC_Carb_Monos_II"/>
    <property type="match status" value="1"/>
</dbReference>
<keyword evidence="3" id="KW-0997">Cell inner membrane</keyword>
<keyword evidence="6" id="KW-0547">Nucleotide-binding</keyword>
<feature type="compositionally biased region" description="Low complexity" evidence="10">
    <location>
        <begin position="851"/>
        <end position="875"/>
    </location>
</feature>
<dbReference type="InterPro" id="IPR027417">
    <property type="entry name" value="P-loop_NTPase"/>
</dbReference>
<dbReference type="InterPro" id="IPR003593">
    <property type="entry name" value="AAA+_ATPase"/>
</dbReference>
<accession>Q3JMM1</accession>
<dbReference type="AlphaFoldDB" id="Q3JMM1"/>
<dbReference type="Gene3D" id="3.40.50.2300">
    <property type="match status" value="2"/>
</dbReference>
<dbReference type="PROSITE" id="PS50893">
    <property type="entry name" value="ABC_TRANSPORTER_2"/>
    <property type="match status" value="2"/>
</dbReference>
<dbReference type="GO" id="GO:0005524">
    <property type="term" value="F:ATP binding"/>
    <property type="evidence" value="ECO:0007669"/>
    <property type="project" value="UniProtKB-KW"/>
</dbReference>
<dbReference type="InterPro" id="IPR028082">
    <property type="entry name" value="Peripla_BP_I"/>
</dbReference>
<feature type="region of interest" description="Disordered" evidence="10">
    <location>
        <begin position="842"/>
        <end position="875"/>
    </location>
</feature>